<dbReference type="InterPro" id="IPR057625">
    <property type="entry name" value="TPR1-6-like_ubiquitin"/>
</dbReference>
<gene>
    <name evidence="6" type="ORF">J5N97_014994</name>
</gene>
<dbReference type="PROSITE" id="PS50053">
    <property type="entry name" value="UBIQUITIN_2"/>
    <property type="match status" value="1"/>
</dbReference>
<dbReference type="SMART" id="SM00717">
    <property type="entry name" value="SANT"/>
    <property type="match status" value="1"/>
</dbReference>
<dbReference type="InterPro" id="IPR031105">
    <property type="entry name" value="TRP_plant"/>
</dbReference>
<dbReference type="PANTHER" id="PTHR21717:SF70">
    <property type="entry name" value="TELOMERE REPEAT-BINDING PROTEIN 2-RELATED"/>
    <property type="match status" value="1"/>
</dbReference>
<keyword evidence="7" id="KW-1185">Reference proteome</keyword>
<evidence type="ECO:0000256" key="2">
    <source>
        <dbReference type="SAM" id="MobiDB-lite"/>
    </source>
</evidence>
<dbReference type="Gene3D" id="1.10.246.220">
    <property type="match status" value="1"/>
</dbReference>
<feature type="domain" description="Ubiquitin-like" evidence="3">
    <location>
        <begin position="406"/>
        <end position="476"/>
    </location>
</feature>
<feature type="compositionally biased region" description="Basic and acidic residues" evidence="2">
    <location>
        <begin position="77"/>
        <end position="94"/>
    </location>
</feature>
<name>A0A9D5CTD7_9LILI</name>
<dbReference type="InterPro" id="IPR029071">
    <property type="entry name" value="Ubiquitin-like_domsf"/>
</dbReference>
<evidence type="ECO:0000259" key="4">
    <source>
        <dbReference type="PROSITE" id="PS50090"/>
    </source>
</evidence>
<evidence type="ECO:0000313" key="7">
    <source>
        <dbReference type="Proteomes" id="UP001085076"/>
    </source>
</evidence>
<dbReference type="CDD" id="cd11660">
    <property type="entry name" value="SANT_TRF"/>
    <property type="match status" value="1"/>
</dbReference>
<dbReference type="Pfam" id="PF00249">
    <property type="entry name" value="Myb_DNA-binding"/>
    <property type="match status" value="1"/>
</dbReference>
<reference evidence="6" key="2">
    <citation type="journal article" date="2022" name="Hortic Res">
        <title>The genome of Dioscorea zingiberensis sheds light on the biosynthesis, origin and evolution of the medicinally important diosgenin saponins.</title>
        <authorList>
            <person name="Li Y."/>
            <person name="Tan C."/>
            <person name="Li Z."/>
            <person name="Guo J."/>
            <person name="Li S."/>
            <person name="Chen X."/>
            <person name="Wang C."/>
            <person name="Dai X."/>
            <person name="Yang H."/>
            <person name="Song W."/>
            <person name="Hou L."/>
            <person name="Xu J."/>
            <person name="Tong Z."/>
            <person name="Xu A."/>
            <person name="Yuan X."/>
            <person name="Wang W."/>
            <person name="Yang Q."/>
            <person name="Chen L."/>
            <person name="Sun Z."/>
            <person name="Wang K."/>
            <person name="Pan B."/>
            <person name="Chen J."/>
            <person name="Bao Y."/>
            <person name="Liu F."/>
            <person name="Qi X."/>
            <person name="Gang D.R."/>
            <person name="Wen J."/>
            <person name="Li J."/>
        </authorList>
    </citation>
    <scope>NUCLEOTIDE SEQUENCE</scope>
    <source>
        <strain evidence="6">Dzin_1.0</strain>
    </source>
</reference>
<evidence type="ECO:0000256" key="1">
    <source>
        <dbReference type="ARBA" id="ARBA00023125"/>
    </source>
</evidence>
<dbReference type="InterPro" id="IPR000626">
    <property type="entry name" value="Ubiquitin-like_dom"/>
</dbReference>
<dbReference type="PROSITE" id="PS50090">
    <property type="entry name" value="MYB_LIKE"/>
    <property type="match status" value="1"/>
</dbReference>
<organism evidence="6 7">
    <name type="scientific">Dioscorea zingiberensis</name>
    <dbReference type="NCBI Taxonomy" id="325984"/>
    <lineage>
        <taxon>Eukaryota</taxon>
        <taxon>Viridiplantae</taxon>
        <taxon>Streptophyta</taxon>
        <taxon>Embryophyta</taxon>
        <taxon>Tracheophyta</taxon>
        <taxon>Spermatophyta</taxon>
        <taxon>Magnoliopsida</taxon>
        <taxon>Liliopsida</taxon>
        <taxon>Dioscoreales</taxon>
        <taxon>Dioscoreaceae</taxon>
        <taxon>Dioscorea</taxon>
    </lineage>
</organism>
<reference evidence="6" key="1">
    <citation type="submission" date="2021-03" db="EMBL/GenBank/DDBJ databases">
        <authorList>
            <person name="Li Z."/>
            <person name="Yang C."/>
        </authorList>
    </citation>
    <scope>NUCLEOTIDE SEQUENCE</scope>
    <source>
        <strain evidence="6">Dzin_1.0</strain>
        <tissue evidence="6">Leaf</tissue>
    </source>
</reference>
<dbReference type="PANTHER" id="PTHR21717">
    <property type="entry name" value="TELOMERIC REPEAT BINDING PROTEIN"/>
    <property type="match status" value="1"/>
</dbReference>
<keyword evidence="1" id="KW-0238">DNA-binding</keyword>
<accession>A0A9D5CTD7</accession>
<proteinExistence type="predicted"/>
<dbReference type="OrthoDB" id="2020981at2759"/>
<dbReference type="Proteomes" id="UP001085076">
    <property type="component" value="Miscellaneous, Linkage group lg03"/>
</dbReference>
<feature type="domain" description="Myb-like" evidence="4">
    <location>
        <begin position="594"/>
        <end position="649"/>
    </location>
</feature>
<dbReference type="InterPro" id="IPR009057">
    <property type="entry name" value="Homeodomain-like_sf"/>
</dbReference>
<comment type="caution">
    <text evidence="6">The sequence shown here is derived from an EMBL/GenBank/DDBJ whole genome shotgun (WGS) entry which is preliminary data.</text>
</comment>
<feature type="region of interest" description="Disordered" evidence="2">
    <location>
        <begin position="69"/>
        <end position="102"/>
    </location>
</feature>
<dbReference type="SUPFAM" id="SSF54236">
    <property type="entry name" value="Ubiquitin-like"/>
    <property type="match status" value="1"/>
</dbReference>
<evidence type="ECO:0000259" key="5">
    <source>
        <dbReference type="PROSITE" id="PS51294"/>
    </source>
</evidence>
<feature type="region of interest" description="Disordered" evidence="2">
    <location>
        <begin position="516"/>
        <end position="551"/>
    </location>
</feature>
<dbReference type="GO" id="GO:0042162">
    <property type="term" value="F:telomeric DNA binding"/>
    <property type="evidence" value="ECO:0007669"/>
    <property type="project" value="UniProtKB-ARBA"/>
</dbReference>
<sequence>MVFHKRLDYGSSGCQVPVMIRVPKSARGKRSVRKKVEDQMCAFDLLATVAGELLSEKTKLSTPNKLVETPFPWTQKDTSKEEERNKEKQIKPEPYDQGSCNESTFVSEDSVRRQLSYQFMEQTHSPKATFSGPASLCIKPYELDKDGYSGQSIIDGNNSGIRTPGLIPRNCDIEEHSPGRSESSEVDGEHVIKTVSQINWQKTGDNAPGACLKEDPMEMDVKPTAFVSSDSSVEVPLCTKHVDPNGSFPMSRVGMEPVDREEEDNSSGCTHPSAMTSKAARLHRIGDRRVRKLLASKYWKVASATSKGGERCNTDAEMKPFFRSRKLCYTRQRTQRSSFKRRKMLECYPISASAGGIKEECMPVSVGNHAFKAEGSHSSATLHGANAASSSTTGDKPSCQKGDFRVKLSIKSFKVPELFIEIPETATVGSLKRTVMEAVTAILGGGLRVGVLLQGKKVRDDNKTLLQAGISHDDKIDNLGFMLEPNPTQAPPPVECQEHPHFFLPCDAVEPLNRIPPAAATTSNPGPSGASPGPPLTSVVNCPESDHDSVHSPATALLQDKATANSRALVPVPAMDVEALAVVPLRKSKRSELVQRRIRRPFSVSEVEALVQAVEKLGTGRWRDVKLRAFDNAKHRTYVDLKDKWKTLVHTARISPQQRRGEPVPQELLDRVLSANAYWSQQQAKLQVKPPPAEPCLLL</sequence>
<evidence type="ECO:0000259" key="3">
    <source>
        <dbReference type="PROSITE" id="PS50053"/>
    </source>
</evidence>
<dbReference type="EMBL" id="JAGGNH010000003">
    <property type="protein sequence ID" value="KAJ0979520.1"/>
    <property type="molecule type" value="Genomic_DNA"/>
</dbReference>
<feature type="domain" description="HTH myb-type" evidence="5">
    <location>
        <begin position="595"/>
        <end position="653"/>
    </location>
</feature>
<dbReference type="InterPro" id="IPR001005">
    <property type="entry name" value="SANT/Myb"/>
</dbReference>
<dbReference type="SUPFAM" id="SSF46689">
    <property type="entry name" value="Homeodomain-like"/>
    <property type="match status" value="1"/>
</dbReference>
<protein>
    <submittedName>
        <fullName evidence="6">Uncharacterized protein</fullName>
    </submittedName>
</protein>
<dbReference type="Pfam" id="PF23603">
    <property type="entry name" value="Ubiquitin_TPR1"/>
    <property type="match status" value="1"/>
</dbReference>
<dbReference type="AlphaFoldDB" id="A0A9D5CTD7"/>
<evidence type="ECO:0000313" key="6">
    <source>
        <dbReference type="EMBL" id="KAJ0979520.1"/>
    </source>
</evidence>
<feature type="compositionally biased region" description="Low complexity" evidence="2">
    <location>
        <begin position="521"/>
        <end position="531"/>
    </location>
</feature>
<dbReference type="PROSITE" id="PS51294">
    <property type="entry name" value="HTH_MYB"/>
    <property type="match status" value="1"/>
</dbReference>
<dbReference type="InterPro" id="IPR017930">
    <property type="entry name" value="Myb_dom"/>
</dbReference>